<accession>A0ABW1C6C5</accession>
<dbReference type="PANTHER" id="PTHR43156">
    <property type="entry name" value="STAGE II SPORULATION PROTEIN E-RELATED"/>
    <property type="match status" value="1"/>
</dbReference>
<feature type="transmembrane region" description="Helical" evidence="2">
    <location>
        <begin position="21"/>
        <end position="40"/>
    </location>
</feature>
<dbReference type="Pfam" id="PF07228">
    <property type="entry name" value="SpoIIE"/>
    <property type="match status" value="1"/>
</dbReference>
<dbReference type="InterPro" id="IPR036457">
    <property type="entry name" value="PPM-type-like_dom_sf"/>
</dbReference>
<keyword evidence="5" id="KW-1185">Reference proteome</keyword>
<dbReference type="EMBL" id="JBHSNW010000028">
    <property type="protein sequence ID" value="MFC5820887.1"/>
    <property type="molecule type" value="Genomic_DNA"/>
</dbReference>
<evidence type="ECO:0000313" key="5">
    <source>
        <dbReference type="Proteomes" id="UP001596096"/>
    </source>
</evidence>
<dbReference type="EC" id="3.1.3.16" evidence="4"/>
<keyword evidence="2" id="KW-0812">Transmembrane</keyword>
<dbReference type="GO" id="GO:0004722">
    <property type="term" value="F:protein serine/threonine phosphatase activity"/>
    <property type="evidence" value="ECO:0007669"/>
    <property type="project" value="UniProtKB-EC"/>
</dbReference>
<keyword evidence="1 4" id="KW-0378">Hydrolase</keyword>
<dbReference type="InterPro" id="IPR052016">
    <property type="entry name" value="Bact_Sigma-Reg"/>
</dbReference>
<evidence type="ECO:0000256" key="2">
    <source>
        <dbReference type="SAM" id="Phobius"/>
    </source>
</evidence>
<keyword evidence="2" id="KW-0472">Membrane</keyword>
<dbReference type="InterPro" id="IPR001932">
    <property type="entry name" value="PPM-type_phosphatase-like_dom"/>
</dbReference>
<evidence type="ECO:0000313" key="4">
    <source>
        <dbReference type="EMBL" id="MFC5820887.1"/>
    </source>
</evidence>
<sequence>MRGSRRVRRGRAVLSEWTFAAMLLVVTVAVLGLGLLVGAVDRLVPLLIFLPAIISGVGSVAQTTTASVWVVAVIGFVVASEGEGIGMDLGAMTFTALFGVWSVLSCRYRIAREEEIHRLRSAGAALQSQIVRPLPVRTADVVVDGVYEPVEEDATVGGDMYEVVDTDHGTRVMIADVQGKGLHAIGAAIALLGAFREAAHRERSLAGVVEALETAVVRHNEGARRTGEHERFVTALVLHIDARVEVEAVNCGHIAPYLVAHSHAWQADLGEPELPLGLGRLADKRREAVRFAFPPDATMLLCTDGVTEARDPRGAFYPLEPRLRAWARRSSSALAEALLDDLHAFTAADFGDDLAILTLRRSGSGRH</sequence>
<dbReference type="PANTHER" id="PTHR43156:SF2">
    <property type="entry name" value="STAGE II SPORULATION PROTEIN E"/>
    <property type="match status" value="1"/>
</dbReference>
<reference evidence="5" key="1">
    <citation type="journal article" date="2019" name="Int. J. Syst. Evol. Microbiol.">
        <title>The Global Catalogue of Microorganisms (GCM) 10K type strain sequencing project: providing services to taxonomists for standard genome sequencing and annotation.</title>
        <authorList>
            <consortium name="The Broad Institute Genomics Platform"/>
            <consortium name="The Broad Institute Genome Sequencing Center for Infectious Disease"/>
            <person name="Wu L."/>
            <person name="Ma J."/>
        </authorList>
    </citation>
    <scope>NUCLEOTIDE SEQUENCE [LARGE SCALE GENOMIC DNA]</scope>
    <source>
        <strain evidence="5">CGMCC 4.7106</strain>
    </source>
</reference>
<organism evidence="4 5">
    <name type="scientific">Nonomuraea harbinensis</name>
    <dbReference type="NCBI Taxonomy" id="1286938"/>
    <lineage>
        <taxon>Bacteria</taxon>
        <taxon>Bacillati</taxon>
        <taxon>Actinomycetota</taxon>
        <taxon>Actinomycetes</taxon>
        <taxon>Streptosporangiales</taxon>
        <taxon>Streptosporangiaceae</taxon>
        <taxon>Nonomuraea</taxon>
    </lineage>
</organism>
<proteinExistence type="predicted"/>
<dbReference type="Gene3D" id="3.60.40.10">
    <property type="entry name" value="PPM-type phosphatase domain"/>
    <property type="match status" value="1"/>
</dbReference>
<comment type="caution">
    <text evidence="4">The sequence shown here is derived from an EMBL/GenBank/DDBJ whole genome shotgun (WGS) entry which is preliminary data.</text>
</comment>
<name>A0ABW1C6C5_9ACTN</name>
<evidence type="ECO:0000259" key="3">
    <source>
        <dbReference type="SMART" id="SM00331"/>
    </source>
</evidence>
<protein>
    <submittedName>
        <fullName evidence="4">PP2C family protein-serine/threonine phosphatase</fullName>
        <ecNumber evidence="4">3.1.3.16</ecNumber>
    </submittedName>
</protein>
<dbReference type="SMART" id="SM00331">
    <property type="entry name" value="PP2C_SIG"/>
    <property type="match status" value="1"/>
</dbReference>
<keyword evidence="2" id="KW-1133">Transmembrane helix</keyword>
<dbReference type="RefSeq" id="WP_308249255.1">
    <property type="nucleotide sequence ID" value="NZ_JAHKRN010000086.1"/>
</dbReference>
<gene>
    <name evidence="4" type="ORF">ACFPUY_37810</name>
</gene>
<evidence type="ECO:0000256" key="1">
    <source>
        <dbReference type="ARBA" id="ARBA00022801"/>
    </source>
</evidence>
<feature type="transmembrane region" description="Helical" evidence="2">
    <location>
        <begin position="46"/>
        <end position="78"/>
    </location>
</feature>
<feature type="domain" description="PPM-type phosphatase" evidence="3">
    <location>
        <begin position="141"/>
        <end position="361"/>
    </location>
</feature>
<dbReference type="Proteomes" id="UP001596096">
    <property type="component" value="Unassembled WGS sequence"/>
</dbReference>
<dbReference type="SUPFAM" id="SSF81606">
    <property type="entry name" value="PP2C-like"/>
    <property type="match status" value="1"/>
</dbReference>